<dbReference type="AlphaFoldDB" id="A0A422NSV2"/>
<feature type="compositionally biased region" description="Basic and acidic residues" evidence="1">
    <location>
        <begin position="1"/>
        <end position="10"/>
    </location>
</feature>
<dbReference type="GeneID" id="40326701"/>
<comment type="caution">
    <text evidence="2">The sequence shown here is derived from an EMBL/GenBank/DDBJ whole genome shotgun (WGS) entry which is preliminary data.</text>
</comment>
<dbReference type="EMBL" id="MKGL01000064">
    <property type="protein sequence ID" value="RNF08531.1"/>
    <property type="molecule type" value="Genomic_DNA"/>
</dbReference>
<evidence type="ECO:0000256" key="1">
    <source>
        <dbReference type="SAM" id="MobiDB-lite"/>
    </source>
</evidence>
<name>A0A422NSV2_TRYRA</name>
<evidence type="ECO:0000313" key="3">
    <source>
        <dbReference type="Proteomes" id="UP000283634"/>
    </source>
</evidence>
<dbReference type="RefSeq" id="XP_029240450.1">
    <property type="nucleotide sequence ID" value="XM_029379759.1"/>
</dbReference>
<reference evidence="2 3" key="1">
    <citation type="journal article" date="2018" name="BMC Genomics">
        <title>Genomic comparison of Trypanosoma conorhini and Trypanosoma rangeli to Trypanosoma cruzi strains of high and low virulence.</title>
        <authorList>
            <person name="Bradwell K.R."/>
            <person name="Koparde V.N."/>
            <person name="Matveyev A.V."/>
            <person name="Serrano M.G."/>
            <person name="Alves J.M."/>
            <person name="Parikh H."/>
            <person name="Huang B."/>
            <person name="Lee V."/>
            <person name="Espinosa-Alvarez O."/>
            <person name="Ortiz P.A."/>
            <person name="Costa-Martins A.G."/>
            <person name="Teixeira M.M."/>
            <person name="Buck G.A."/>
        </authorList>
    </citation>
    <scope>NUCLEOTIDE SEQUENCE [LARGE SCALE GENOMIC DNA]</scope>
    <source>
        <strain evidence="2 3">AM80</strain>
    </source>
</reference>
<dbReference type="Proteomes" id="UP000283634">
    <property type="component" value="Unassembled WGS sequence"/>
</dbReference>
<proteinExistence type="predicted"/>
<protein>
    <submittedName>
        <fullName evidence="2">Aldo/keto reductase</fullName>
    </submittedName>
</protein>
<feature type="region of interest" description="Disordered" evidence="1">
    <location>
        <begin position="1"/>
        <end position="25"/>
    </location>
</feature>
<evidence type="ECO:0000313" key="2">
    <source>
        <dbReference type="EMBL" id="RNF08531.1"/>
    </source>
</evidence>
<dbReference type="OrthoDB" id="48988at2759"/>
<keyword evidence="3" id="KW-1185">Reference proteome</keyword>
<dbReference type="VEuPathDB" id="TriTrypDB:TRSC58_05545"/>
<accession>A0A422NSV2</accession>
<organism evidence="2 3">
    <name type="scientific">Trypanosoma rangeli</name>
    <dbReference type="NCBI Taxonomy" id="5698"/>
    <lineage>
        <taxon>Eukaryota</taxon>
        <taxon>Discoba</taxon>
        <taxon>Euglenozoa</taxon>
        <taxon>Kinetoplastea</taxon>
        <taxon>Metakinetoplastina</taxon>
        <taxon>Trypanosomatida</taxon>
        <taxon>Trypanosomatidae</taxon>
        <taxon>Trypanosoma</taxon>
        <taxon>Herpetosoma</taxon>
    </lineage>
</organism>
<gene>
    <name evidence="2" type="ORF">TraAM80_02768</name>
</gene>
<sequence length="140" mass="15034">MDANGRRNEDAESTAASTSETAGINGLYGNRAQNAIRGMLGPQGQAGARESRAVPILGRATVGGTRYTCDRSTDFENWRHVCPAPVGWHLSKLGSVTCKMPNDINEAVESLQLQIIKGCNAFELYGSMSDVHQSIAPRLL</sequence>
<feature type="compositionally biased region" description="Low complexity" evidence="1">
    <location>
        <begin position="13"/>
        <end position="22"/>
    </location>
</feature>